<dbReference type="PANTHER" id="PTHR40061">
    <property type="entry name" value="SPORULATION PROTEIN YLMC-RELATED"/>
    <property type="match status" value="1"/>
</dbReference>
<dbReference type="SUPFAM" id="SSF50346">
    <property type="entry name" value="PRC-barrel domain"/>
    <property type="match status" value="1"/>
</dbReference>
<dbReference type="Gene3D" id="2.30.30.240">
    <property type="entry name" value="PRC-barrel domain"/>
    <property type="match status" value="1"/>
</dbReference>
<dbReference type="EMBL" id="ACEC01000111">
    <property type="protein sequence ID" value="EEG29284.1"/>
    <property type="molecule type" value="Genomic_DNA"/>
</dbReference>
<organism evidence="2 3">
    <name type="scientific">[Clostridium] methylpentosum DSM 5476</name>
    <dbReference type="NCBI Taxonomy" id="537013"/>
    <lineage>
        <taxon>Bacteria</taxon>
        <taxon>Bacillati</taxon>
        <taxon>Bacillota</taxon>
        <taxon>Clostridia</taxon>
        <taxon>Eubacteriales</taxon>
        <taxon>Oscillospiraceae</taxon>
        <taxon>Oscillospiraceae incertae sedis</taxon>
    </lineage>
</organism>
<reference evidence="2 3" key="1">
    <citation type="submission" date="2009-01" db="EMBL/GenBank/DDBJ databases">
        <authorList>
            <person name="Fulton L."/>
            <person name="Clifton S."/>
            <person name="Fulton B."/>
            <person name="Xu J."/>
            <person name="Minx P."/>
            <person name="Pepin K.H."/>
            <person name="Johnson M."/>
            <person name="Bhonagiri V."/>
            <person name="Nash W.E."/>
            <person name="Mardis E.R."/>
            <person name="Wilson R.K."/>
        </authorList>
    </citation>
    <scope>NUCLEOTIDE SEQUENCE [LARGE SCALE GENOMIC DNA]</scope>
    <source>
        <strain evidence="2 3">DSM 5476</strain>
    </source>
</reference>
<dbReference type="STRING" id="537013.CLOSTMETH_03101"/>
<evidence type="ECO:0000313" key="2">
    <source>
        <dbReference type="EMBL" id="EEG29284.1"/>
    </source>
</evidence>
<name>C0EGV7_9FIRM</name>
<protein>
    <submittedName>
        <fullName evidence="2">Sporulation protein, YlmC/YmxH family</fullName>
    </submittedName>
</protein>
<evidence type="ECO:0000313" key="3">
    <source>
        <dbReference type="Proteomes" id="UP000003340"/>
    </source>
</evidence>
<dbReference type="PANTHER" id="PTHR40061:SF1">
    <property type="entry name" value="SPORULATION PROTEIN YLMC-RELATED"/>
    <property type="match status" value="1"/>
</dbReference>
<feature type="domain" description="PRC-barrel" evidence="1">
    <location>
        <begin position="9"/>
        <end position="77"/>
    </location>
</feature>
<accession>C0EGV7</accession>
<reference evidence="2 3" key="2">
    <citation type="submission" date="2009-02" db="EMBL/GenBank/DDBJ databases">
        <title>Draft genome sequence of Clostridium methylpentosum (DSM 5476).</title>
        <authorList>
            <person name="Sudarsanam P."/>
            <person name="Ley R."/>
            <person name="Guruge J."/>
            <person name="Turnbaugh P.J."/>
            <person name="Mahowald M."/>
            <person name="Liep D."/>
            <person name="Gordon J."/>
        </authorList>
    </citation>
    <scope>NUCLEOTIDE SEQUENCE [LARGE SCALE GENOMIC DNA]</scope>
    <source>
        <strain evidence="2 3">DSM 5476</strain>
    </source>
</reference>
<dbReference type="InterPro" id="IPR011033">
    <property type="entry name" value="PRC_barrel-like_sf"/>
</dbReference>
<proteinExistence type="predicted"/>
<dbReference type="InterPro" id="IPR014238">
    <property type="entry name" value="Spore_YlmC/YmxH"/>
</dbReference>
<evidence type="ECO:0000259" key="1">
    <source>
        <dbReference type="Pfam" id="PF05239"/>
    </source>
</evidence>
<dbReference type="AlphaFoldDB" id="C0EGV7"/>
<comment type="caution">
    <text evidence="2">The sequence shown here is derived from an EMBL/GenBank/DDBJ whole genome shotgun (WGS) entry which is preliminary data.</text>
</comment>
<dbReference type="NCBIfam" id="TIGR02888">
    <property type="entry name" value="spore_YlmC_YmxH"/>
    <property type="match status" value="1"/>
</dbReference>
<keyword evidence="3" id="KW-1185">Reference proteome</keyword>
<dbReference type="Proteomes" id="UP000003340">
    <property type="component" value="Unassembled WGS sequence"/>
</dbReference>
<dbReference type="HOGENOM" id="CLU_161336_3_0_9"/>
<dbReference type="eggNOG" id="COG1873">
    <property type="taxonomic scope" value="Bacteria"/>
</dbReference>
<dbReference type="InterPro" id="IPR027275">
    <property type="entry name" value="PRC-brl_dom"/>
</dbReference>
<dbReference type="Pfam" id="PF05239">
    <property type="entry name" value="PRC"/>
    <property type="match status" value="1"/>
</dbReference>
<gene>
    <name evidence="2" type="ORF">CLOSTMETH_03101</name>
</gene>
<sequence length="100" mass="11207">MAMVCHVGDLRYKDVVNIKNGIRIGCVDDVEINTCTAEVTALVIYGRRKLFGLLGREEDIIIRWQDIDVIGEDTILVCFEGVLRNSGSKKTGSFLNRLFS</sequence>